<dbReference type="InterPro" id="IPR000070">
    <property type="entry name" value="Pectinesterase_cat"/>
</dbReference>
<organism evidence="8 9">
    <name type="scientific">Mariniflexile jejuense</name>
    <dbReference type="NCBI Taxonomy" id="1173582"/>
    <lineage>
        <taxon>Bacteria</taxon>
        <taxon>Pseudomonadati</taxon>
        <taxon>Bacteroidota</taxon>
        <taxon>Flavobacteriia</taxon>
        <taxon>Flavobacteriales</taxon>
        <taxon>Flavobacteriaceae</taxon>
        <taxon>Mariniflexile</taxon>
    </lineage>
</organism>
<evidence type="ECO:0000256" key="4">
    <source>
        <dbReference type="ARBA" id="ARBA00023180"/>
    </source>
</evidence>
<feature type="active site" evidence="5">
    <location>
        <position position="606"/>
    </location>
</feature>
<keyword evidence="4" id="KW-0325">Glycoprotein</keyword>
<dbReference type="EMBL" id="JBHTJI010000001">
    <property type="protein sequence ID" value="MFD0990101.1"/>
    <property type="molecule type" value="Genomic_DNA"/>
</dbReference>
<evidence type="ECO:0000256" key="6">
    <source>
        <dbReference type="SAM" id="SignalP"/>
    </source>
</evidence>
<keyword evidence="3" id="KW-0063">Aspartyl esterase</keyword>
<reference evidence="9" key="1">
    <citation type="journal article" date="2019" name="Int. J. Syst. Evol. Microbiol.">
        <title>The Global Catalogue of Microorganisms (GCM) 10K type strain sequencing project: providing services to taxonomists for standard genome sequencing and annotation.</title>
        <authorList>
            <consortium name="The Broad Institute Genomics Platform"/>
            <consortium name="The Broad Institute Genome Sequencing Center for Infectious Disease"/>
            <person name="Wu L."/>
            <person name="Ma J."/>
        </authorList>
    </citation>
    <scope>NUCLEOTIDE SEQUENCE [LARGE SCALE GENOMIC DNA]</scope>
    <source>
        <strain evidence="9">CCUG 62414</strain>
    </source>
</reference>
<feature type="signal peptide" evidence="6">
    <location>
        <begin position="1"/>
        <end position="25"/>
    </location>
</feature>
<feature type="chain" id="PRO_5046047051" evidence="6">
    <location>
        <begin position="26"/>
        <end position="745"/>
    </location>
</feature>
<dbReference type="PANTHER" id="PTHR42970:SF1">
    <property type="entry name" value="PECTATE LYASE C-RELATED"/>
    <property type="match status" value="1"/>
</dbReference>
<evidence type="ECO:0000259" key="7">
    <source>
        <dbReference type="Pfam" id="PF01095"/>
    </source>
</evidence>
<dbReference type="RefSeq" id="WP_379925694.1">
    <property type="nucleotide sequence ID" value="NZ_JBHTJI010000001.1"/>
</dbReference>
<evidence type="ECO:0000313" key="8">
    <source>
        <dbReference type="EMBL" id="MFD0990101.1"/>
    </source>
</evidence>
<evidence type="ECO:0000256" key="5">
    <source>
        <dbReference type="PROSITE-ProRule" id="PRU10040"/>
    </source>
</evidence>
<dbReference type="Gene3D" id="2.160.20.10">
    <property type="entry name" value="Single-stranded right-handed beta-helix, Pectin lyase-like"/>
    <property type="match status" value="2"/>
</dbReference>
<dbReference type="InterPro" id="IPR011050">
    <property type="entry name" value="Pectin_lyase_fold/virulence"/>
</dbReference>
<dbReference type="PROSITE" id="PS00503">
    <property type="entry name" value="PECTINESTERASE_2"/>
    <property type="match status" value="1"/>
</dbReference>
<feature type="domain" description="Pectinesterase catalytic" evidence="7">
    <location>
        <begin position="451"/>
        <end position="737"/>
    </location>
</feature>
<dbReference type="SUPFAM" id="SSF51126">
    <property type="entry name" value="Pectin lyase-like"/>
    <property type="match status" value="2"/>
</dbReference>
<keyword evidence="6" id="KW-0732">Signal</keyword>
<evidence type="ECO:0000313" key="9">
    <source>
        <dbReference type="Proteomes" id="UP001597061"/>
    </source>
</evidence>
<dbReference type="Proteomes" id="UP001597061">
    <property type="component" value="Unassembled WGS sequence"/>
</dbReference>
<accession>A0ABW3JJ56</accession>
<dbReference type="Pfam" id="PF01095">
    <property type="entry name" value="Pectinesterase"/>
    <property type="match status" value="1"/>
</dbReference>
<keyword evidence="2" id="KW-0378">Hydrolase</keyword>
<evidence type="ECO:0000256" key="1">
    <source>
        <dbReference type="ARBA" id="ARBA00022723"/>
    </source>
</evidence>
<name>A0ABW3JJ56_9FLAO</name>
<dbReference type="InterPro" id="IPR012334">
    <property type="entry name" value="Pectin_lyas_fold"/>
</dbReference>
<keyword evidence="9" id="KW-1185">Reference proteome</keyword>
<evidence type="ECO:0000256" key="3">
    <source>
        <dbReference type="ARBA" id="ARBA00023085"/>
    </source>
</evidence>
<proteinExistence type="predicted"/>
<evidence type="ECO:0000256" key="2">
    <source>
        <dbReference type="ARBA" id="ARBA00022801"/>
    </source>
</evidence>
<keyword evidence="1" id="KW-0479">Metal-binding</keyword>
<comment type="caution">
    <text evidence="8">The sequence shown here is derived from an EMBL/GenBank/DDBJ whole genome shotgun (WGS) entry which is preliminary data.</text>
</comment>
<dbReference type="PANTHER" id="PTHR42970">
    <property type="entry name" value="PECTATE LYASE C-RELATED"/>
    <property type="match status" value="1"/>
</dbReference>
<gene>
    <name evidence="8" type="ORF">ACFQ1R_08335</name>
</gene>
<dbReference type="InterPro" id="IPR052063">
    <property type="entry name" value="Polysaccharide_Lyase_1"/>
</dbReference>
<protein>
    <submittedName>
        <fullName evidence="8">Pectinesterase family protein</fullName>
    </submittedName>
</protein>
<dbReference type="InterPro" id="IPR033131">
    <property type="entry name" value="Pectinesterase_Asp_AS"/>
</dbReference>
<sequence length="745" mass="82863">MINKTNFLKTIILLISITSYSQQLAFPEAEGFGKHTTGGKGGVVYTVTNLNDDGEGSLRKGILKSGVRTIVFAVSGTIELQRNLDVNKGDLSILGQTASGEGITIKGYPFTIKADNVIVRYLRFRMGDVNNIEGDALGCRDANNVIIDHCSISWGTDENASFYNNKNFTLQWCIISEALNNSVHSKGVHGYGGIWGGVNVSFHHNLIASNNSRNPRFSGSSTTENSENEFVDFRNNVIYNWGENNIYGGEKGTYNIINNYFKSGPATTSSKLNRIVNPSDPYGMFYVDGNYVNGFETITKNNWNGGVQCANPEATKLNTEISISENIKTESASEAFESVLKQAGASLFRDAVDARIVHNTREGSANFKNGIIDSQNNVDGWPILKSEKAKADIDEDGMPDDWELQNKLDPKTNDANLNSIDNLYTNLEIYANSLTNVVAKKKVINGKTFDFVVDSNGYGDYKTVQQAINAVPDFRKNETKIFIKNGVYKEKLVLPTSKTNVTFVGENKNETILTYDDFAQKHNSFGEEIGTTGSTSFFVFGDGFKAKNITFENSAGPIGQAVAVRIDGDKVIFENCKFLGNQDTLYCHGDKSRQYYKNCYIEGTVDFIFGWSTAFFENCEIYCKNSGYITAASTNKDATFGFVFKNCKITGSALENTFYLGRPWRDYAKTVWIDCYMDKHIKPEGWHNWGKPNAELTTFYAEYNSTGPGASNKRVDWSKKISKKEINNFTLEEVLKGSDNWIPKI</sequence>